<comment type="cofactor">
    <cofactor evidence="1 5 6">
        <name>pyridoxal 5'-phosphate</name>
        <dbReference type="ChEBI" id="CHEBI:597326"/>
    </cofactor>
</comment>
<proteinExistence type="inferred from homology"/>
<dbReference type="GO" id="GO:0019752">
    <property type="term" value="P:carboxylic acid metabolic process"/>
    <property type="evidence" value="ECO:0007669"/>
    <property type="project" value="InterPro"/>
</dbReference>
<evidence type="ECO:0000256" key="2">
    <source>
        <dbReference type="ARBA" id="ARBA00009533"/>
    </source>
</evidence>
<accession>A0AAN7SGN4</accession>
<dbReference type="FunFam" id="3.40.640.10:FF:000025">
    <property type="entry name" value="Histidine decarboxylase"/>
    <property type="match status" value="1"/>
</dbReference>
<reference evidence="8" key="1">
    <citation type="submission" date="2023-01" db="EMBL/GenBank/DDBJ databases">
        <title>Key to firefly adult light organ development and bioluminescence: homeobox transcription factors regulate luciferase expression and transportation to peroxisome.</title>
        <authorList>
            <person name="Fu X."/>
        </authorList>
    </citation>
    <scope>NUCLEOTIDE SEQUENCE [LARGE SCALE GENOMIC DNA]</scope>
</reference>
<dbReference type="InterPro" id="IPR002129">
    <property type="entry name" value="PyrdxlP-dep_de-COase"/>
</dbReference>
<comment type="caution">
    <text evidence="7">The sequence shown here is derived from an EMBL/GenBank/DDBJ whole genome shotgun (WGS) entry which is preliminary data.</text>
</comment>
<dbReference type="Proteomes" id="UP001353858">
    <property type="component" value="Unassembled WGS sequence"/>
</dbReference>
<name>A0AAN7SGN4_9COLE</name>
<evidence type="ECO:0000313" key="8">
    <source>
        <dbReference type="Proteomes" id="UP001353858"/>
    </source>
</evidence>
<protein>
    <recommendedName>
        <fullName evidence="9">Dopa decarboxylase</fullName>
    </recommendedName>
</protein>
<evidence type="ECO:0000256" key="3">
    <source>
        <dbReference type="ARBA" id="ARBA00022898"/>
    </source>
</evidence>
<dbReference type="EMBL" id="JARPUR010000003">
    <property type="protein sequence ID" value="KAK4880247.1"/>
    <property type="molecule type" value="Genomic_DNA"/>
</dbReference>
<feature type="modified residue" description="N6-(pyridoxal phosphate)lysine" evidence="5">
    <location>
        <position position="303"/>
    </location>
</feature>
<keyword evidence="8" id="KW-1185">Reference proteome</keyword>
<gene>
    <name evidence="7" type="ORF">RN001_008393</name>
</gene>
<dbReference type="FunFam" id="1.20.1340.10:FF:000001">
    <property type="entry name" value="Histidine decarboxylase"/>
    <property type="match status" value="1"/>
</dbReference>
<dbReference type="AlphaFoldDB" id="A0AAN7SGN4"/>
<dbReference type="InterPro" id="IPR015424">
    <property type="entry name" value="PyrdxlP-dep_Trfase"/>
</dbReference>
<evidence type="ECO:0000256" key="6">
    <source>
        <dbReference type="RuleBase" id="RU000382"/>
    </source>
</evidence>
<dbReference type="Gene3D" id="1.20.1340.10">
    <property type="entry name" value="dopa decarboxylase, N-terminal domain"/>
    <property type="match status" value="1"/>
</dbReference>
<dbReference type="GO" id="GO:0006520">
    <property type="term" value="P:amino acid metabolic process"/>
    <property type="evidence" value="ECO:0007669"/>
    <property type="project" value="InterPro"/>
</dbReference>
<dbReference type="GO" id="GO:0004058">
    <property type="term" value="F:aromatic-L-amino-acid decarboxylase activity"/>
    <property type="evidence" value="ECO:0007669"/>
    <property type="project" value="TreeGrafter"/>
</dbReference>
<dbReference type="GO" id="GO:0006584">
    <property type="term" value="P:catecholamine metabolic process"/>
    <property type="evidence" value="ECO:0007669"/>
    <property type="project" value="TreeGrafter"/>
</dbReference>
<dbReference type="SUPFAM" id="SSF53383">
    <property type="entry name" value="PLP-dependent transferases"/>
    <property type="match status" value="1"/>
</dbReference>
<dbReference type="Gene3D" id="3.90.1150.10">
    <property type="entry name" value="Aspartate Aminotransferase, domain 1"/>
    <property type="match status" value="1"/>
</dbReference>
<dbReference type="InterPro" id="IPR010977">
    <property type="entry name" value="Aromatic_deC"/>
</dbReference>
<evidence type="ECO:0000313" key="7">
    <source>
        <dbReference type="EMBL" id="KAK4880247.1"/>
    </source>
</evidence>
<dbReference type="GO" id="GO:0005737">
    <property type="term" value="C:cytoplasm"/>
    <property type="evidence" value="ECO:0007669"/>
    <property type="project" value="TreeGrafter"/>
</dbReference>
<dbReference type="Pfam" id="PF00282">
    <property type="entry name" value="Pyridoxal_deC"/>
    <property type="match status" value="1"/>
</dbReference>
<organism evidence="7 8">
    <name type="scientific">Aquatica leii</name>
    <dbReference type="NCBI Taxonomy" id="1421715"/>
    <lineage>
        <taxon>Eukaryota</taxon>
        <taxon>Metazoa</taxon>
        <taxon>Ecdysozoa</taxon>
        <taxon>Arthropoda</taxon>
        <taxon>Hexapoda</taxon>
        <taxon>Insecta</taxon>
        <taxon>Pterygota</taxon>
        <taxon>Neoptera</taxon>
        <taxon>Endopterygota</taxon>
        <taxon>Coleoptera</taxon>
        <taxon>Polyphaga</taxon>
        <taxon>Elateriformia</taxon>
        <taxon>Elateroidea</taxon>
        <taxon>Lampyridae</taxon>
        <taxon>Luciolinae</taxon>
        <taxon>Aquatica</taxon>
    </lineage>
</organism>
<dbReference type="PANTHER" id="PTHR11999:SF60">
    <property type="entry name" value="3,4-DIHYDROXYPHENYLACETALDEHYDE SYNTHASE"/>
    <property type="match status" value="1"/>
</dbReference>
<keyword evidence="4 6" id="KW-0456">Lyase</keyword>
<dbReference type="InterPro" id="IPR015422">
    <property type="entry name" value="PyrdxlP-dep_Trfase_small"/>
</dbReference>
<comment type="similarity">
    <text evidence="2 6">Belongs to the group II decarboxylase family.</text>
</comment>
<dbReference type="GO" id="GO:0030170">
    <property type="term" value="F:pyridoxal phosphate binding"/>
    <property type="evidence" value="ECO:0007669"/>
    <property type="project" value="InterPro"/>
</dbReference>
<evidence type="ECO:0000256" key="1">
    <source>
        <dbReference type="ARBA" id="ARBA00001933"/>
    </source>
</evidence>
<evidence type="ECO:0008006" key="9">
    <source>
        <dbReference type="Google" id="ProtNLM"/>
    </source>
</evidence>
<dbReference type="PRINTS" id="PR00800">
    <property type="entry name" value="YHDCRBOXLASE"/>
</dbReference>
<keyword evidence="3 5" id="KW-0663">Pyridoxal phosphate</keyword>
<dbReference type="InterPro" id="IPR015421">
    <property type="entry name" value="PyrdxlP-dep_Trfase_major"/>
</dbReference>
<dbReference type="CDD" id="cd06450">
    <property type="entry name" value="DOPA_deC_like"/>
    <property type="match status" value="1"/>
</dbReference>
<evidence type="ECO:0000256" key="5">
    <source>
        <dbReference type="PIRSR" id="PIRSR602129-50"/>
    </source>
</evidence>
<sequence>MDTQQFREFGKAMVDYIADYLDNIRERQVLPSVNPGYLQTMIPKEVPQSGENWKEIMHDIEKIIMPGITHWHSPNFHAYCPTANSYPGIVGEMLSAGIGCVGFSWVSSPACTELEVAMMNWLGKLLGLPEEFLNCSDGPGGGIIQGSASESTLIALLTAKEKKVREIRTKNPHLTEADIKGKLVAYSSDQANSSVEKSGLLGSMPMRLLTADNTGSLSGTTLMEAVRKDKEDGFIPCYVVATLGTTGTCAFDNVEELGLVCKEEGIWLHIDAAYAGSAFVCPEYRHLMKGVEYADSFDFNPHKWMLVNSDCSAMWVKDARYLVEAFNVDRIYLKHQHEGFAPDYRHWQISLGRRFRALKLWFVLRSYGVEGIQQHIRSQIALANYFEDLVKSDSRFEVATSNMGLVCFRLKGPDVLTQTLLDRLTDRKNIYVIPCYYRGQYVIRFVVCSRFTEIKDIDYGWNEICEVSTQILENGLNKENFGFVAILEEEKTIGSLQISSQKCRKRKNQDMLMERIK</sequence>
<dbReference type="Gene3D" id="3.40.640.10">
    <property type="entry name" value="Type I PLP-dependent aspartate aminotransferase-like (Major domain)"/>
    <property type="match status" value="1"/>
</dbReference>
<dbReference type="PANTHER" id="PTHR11999">
    <property type="entry name" value="GROUP II PYRIDOXAL-5-PHOSPHATE DECARBOXYLASE"/>
    <property type="match status" value="1"/>
</dbReference>
<evidence type="ECO:0000256" key="4">
    <source>
        <dbReference type="ARBA" id="ARBA00023239"/>
    </source>
</evidence>